<evidence type="ECO:0000256" key="4">
    <source>
        <dbReference type="PIRSR" id="PIRSR005739-1"/>
    </source>
</evidence>
<dbReference type="InterPro" id="IPR016461">
    <property type="entry name" value="COMT-like"/>
</dbReference>
<dbReference type="PROSITE" id="PS51683">
    <property type="entry name" value="SAM_OMT_II"/>
    <property type="match status" value="1"/>
</dbReference>
<dbReference type="Gene3D" id="3.40.50.150">
    <property type="entry name" value="Vaccinia Virus protein VP39"/>
    <property type="match status" value="1"/>
</dbReference>
<dbReference type="SUPFAM" id="SSF46785">
    <property type="entry name" value="Winged helix' DNA-binding domain"/>
    <property type="match status" value="1"/>
</dbReference>
<dbReference type="GO" id="GO:0032259">
    <property type="term" value="P:methylation"/>
    <property type="evidence" value="ECO:0007669"/>
    <property type="project" value="UniProtKB-KW"/>
</dbReference>
<dbReference type="PANTHER" id="PTHR11746">
    <property type="entry name" value="O-METHYLTRANSFERASE"/>
    <property type="match status" value="1"/>
</dbReference>
<protein>
    <submittedName>
        <fullName evidence="7">Caffeic acid O-methyltransferase</fullName>
    </submittedName>
</protein>
<dbReference type="GO" id="GO:0008171">
    <property type="term" value="F:O-methyltransferase activity"/>
    <property type="evidence" value="ECO:0007669"/>
    <property type="project" value="InterPro"/>
</dbReference>
<evidence type="ECO:0000256" key="2">
    <source>
        <dbReference type="ARBA" id="ARBA00022679"/>
    </source>
</evidence>
<dbReference type="InterPro" id="IPR036390">
    <property type="entry name" value="WH_DNA-bd_sf"/>
</dbReference>
<dbReference type="AlphaFoldDB" id="A0A0S3TFM0"/>
<dbReference type="PIRSF" id="PIRSF005739">
    <property type="entry name" value="O-mtase"/>
    <property type="match status" value="1"/>
</dbReference>
<feature type="active site" description="Proton acceptor" evidence="4">
    <location>
        <position position="246"/>
    </location>
</feature>
<dbReference type="Gene3D" id="1.10.10.10">
    <property type="entry name" value="Winged helix-like DNA-binding domain superfamily/Winged helix DNA-binding domain"/>
    <property type="match status" value="1"/>
</dbReference>
<keyword evidence="3" id="KW-0949">S-adenosyl-L-methionine</keyword>
<reference evidence="7" key="1">
    <citation type="submission" date="2015-06" db="EMBL/GenBank/DDBJ databases">
        <title>Cloning, protein expression and purification of caffeic acid O-methyltransferase(RtCOMT) from Reaumuria trigyna.</title>
        <authorList>
            <person name="Zhang H."/>
        </authorList>
    </citation>
    <scope>NUCLEOTIDE SEQUENCE</scope>
</reference>
<evidence type="ECO:0000256" key="1">
    <source>
        <dbReference type="ARBA" id="ARBA00022603"/>
    </source>
</evidence>
<organism evidence="7">
    <name type="scientific">Reaumuria trigyna</name>
    <dbReference type="NCBI Taxonomy" id="1091135"/>
    <lineage>
        <taxon>Eukaryota</taxon>
        <taxon>Viridiplantae</taxon>
        <taxon>Streptophyta</taxon>
        <taxon>Embryophyta</taxon>
        <taxon>Tracheophyta</taxon>
        <taxon>Spermatophyta</taxon>
        <taxon>Magnoliopsida</taxon>
        <taxon>eudicotyledons</taxon>
        <taxon>Gunneridae</taxon>
        <taxon>Pentapetalae</taxon>
        <taxon>Caryophyllales</taxon>
        <taxon>Tamaricaceae</taxon>
        <taxon>Reaumuria</taxon>
    </lineage>
</organism>
<dbReference type="InterPro" id="IPR029063">
    <property type="entry name" value="SAM-dependent_MTases_sf"/>
</dbReference>
<dbReference type="Pfam" id="PF08100">
    <property type="entry name" value="Dimerisation"/>
    <property type="match status" value="1"/>
</dbReference>
<dbReference type="FunFam" id="1.10.10.10:FF:000357">
    <property type="entry name" value="Caffeic acid 3-O-methyltransferase"/>
    <property type="match status" value="1"/>
</dbReference>
<evidence type="ECO:0000313" key="7">
    <source>
        <dbReference type="EMBL" id="BAU03827.1"/>
    </source>
</evidence>
<dbReference type="Pfam" id="PF00891">
    <property type="entry name" value="Methyltransf_2"/>
    <property type="match status" value="1"/>
</dbReference>
<name>A0A0S3TFM0_9CARY</name>
<dbReference type="CDD" id="cd02440">
    <property type="entry name" value="AdoMet_MTases"/>
    <property type="match status" value="1"/>
</dbReference>
<dbReference type="InterPro" id="IPR001077">
    <property type="entry name" value="COMT_C"/>
</dbReference>
<dbReference type="FunFam" id="3.40.50.150:FF:000061">
    <property type="entry name" value="Caffeic acid O-methyltransferase"/>
    <property type="match status" value="1"/>
</dbReference>
<dbReference type="InterPro" id="IPR012967">
    <property type="entry name" value="COMT_dimerisation"/>
</dbReference>
<evidence type="ECO:0000256" key="3">
    <source>
        <dbReference type="ARBA" id="ARBA00022691"/>
    </source>
</evidence>
<evidence type="ECO:0000259" key="6">
    <source>
        <dbReference type="Pfam" id="PF08100"/>
    </source>
</evidence>
<sequence length="340" mass="37236">MTLLSGVLPPMVLQAVTELDVLEIIKRAGPNALMSASEIASKLPNNRNKDAGVMLDRMLCLLASYSILTFTIKTLPGGDVERLYGLAPPCKFLTKNEDGASLSPFCYMNKAIFQTSSHLKDAVLEGGTTAFHKTFGMTSFEYMEREPSYNKIFNTAMSNISGIVMKKILDTYDGFEDLTSLVDVGGGTGATLNLIVSKYPNISGINMDLPHVIKDAPSYSGVQHVEGNMFDFIPSGDAIFMKRTCHGWSDEDCIKILKNCYAALPKHGKVIVCDHILPFTPNDNYASKKAFHLDVMMLSQAGGKERTAKQFEGLAKASGFKVFRVACSAYTTDVMEFLKN</sequence>
<feature type="domain" description="O-methyltransferase dimerisation" evidence="6">
    <location>
        <begin position="1"/>
        <end position="95"/>
    </location>
</feature>
<keyword evidence="2 7" id="KW-0808">Transferase</keyword>
<dbReference type="EMBL" id="LC060483">
    <property type="protein sequence ID" value="BAU03827.1"/>
    <property type="molecule type" value="mRNA"/>
</dbReference>
<proteinExistence type="evidence at transcript level"/>
<dbReference type="GO" id="GO:0046983">
    <property type="term" value="F:protein dimerization activity"/>
    <property type="evidence" value="ECO:0007669"/>
    <property type="project" value="InterPro"/>
</dbReference>
<accession>A0A0S3TFM0</accession>
<dbReference type="SUPFAM" id="SSF53335">
    <property type="entry name" value="S-adenosyl-L-methionine-dependent methyltransferases"/>
    <property type="match status" value="1"/>
</dbReference>
<evidence type="ECO:0000259" key="5">
    <source>
        <dbReference type="Pfam" id="PF00891"/>
    </source>
</evidence>
<keyword evidence="1 7" id="KW-0489">Methyltransferase</keyword>
<feature type="domain" description="O-methyltransferase C-terminal" evidence="5">
    <location>
        <begin position="117"/>
        <end position="321"/>
    </location>
</feature>
<dbReference type="InterPro" id="IPR036388">
    <property type="entry name" value="WH-like_DNA-bd_sf"/>
</dbReference>